<dbReference type="PANTHER" id="PTHR31279:SF3">
    <property type="entry name" value="PROTEIN EXORDIUM-LIKE 2"/>
    <property type="match status" value="1"/>
</dbReference>
<accession>A0A7J0EUA5</accession>
<keyword evidence="3" id="KW-0964">Secreted</keyword>
<dbReference type="InterPro" id="IPR006766">
    <property type="entry name" value="EXORDIUM-like"/>
</dbReference>
<comment type="similarity">
    <text evidence="5">Belongs to the EXORDIUM family.</text>
</comment>
<gene>
    <name evidence="7" type="ORF">Acr_07g0002710</name>
</gene>
<proteinExistence type="inferred from homology"/>
<name>A0A7J0EUA5_9ERIC</name>
<evidence type="ECO:0000256" key="3">
    <source>
        <dbReference type="ARBA" id="ARBA00022525"/>
    </source>
</evidence>
<dbReference type="PANTHER" id="PTHR31279">
    <property type="entry name" value="PROTEIN EXORDIUM-LIKE 5"/>
    <property type="match status" value="1"/>
</dbReference>
<keyword evidence="4 6" id="KW-0732">Signal</keyword>
<dbReference type="Pfam" id="PF04674">
    <property type="entry name" value="Phi_1"/>
    <property type="match status" value="1"/>
</dbReference>
<dbReference type="OrthoDB" id="2017091at2759"/>
<evidence type="ECO:0000256" key="2">
    <source>
        <dbReference type="ARBA" id="ARBA00022523"/>
    </source>
</evidence>
<dbReference type="GO" id="GO:0048046">
    <property type="term" value="C:apoplast"/>
    <property type="evidence" value="ECO:0007669"/>
    <property type="project" value="UniProtKB-SubCell"/>
</dbReference>
<evidence type="ECO:0000256" key="4">
    <source>
        <dbReference type="ARBA" id="ARBA00022729"/>
    </source>
</evidence>
<reference evidence="7 8" key="1">
    <citation type="submission" date="2019-07" db="EMBL/GenBank/DDBJ databases">
        <title>De Novo Assembly of kiwifruit Actinidia rufa.</title>
        <authorList>
            <person name="Sugita-Konishi S."/>
            <person name="Sato K."/>
            <person name="Mori E."/>
            <person name="Abe Y."/>
            <person name="Kisaki G."/>
            <person name="Hamano K."/>
            <person name="Suezawa K."/>
            <person name="Otani M."/>
            <person name="Fukuda T."/>
            <person name="Manabe T."/>
            <person name="Gomi K."/>
            <person name="Tabuchi M."/>
            <person name="Akimitsu K."/>
            <person name="Kataoka I."/>
        </authorList>
    </citation>
    <scope>NUCLEOTIDE SEQUENCE [LARGE SCALE GENOMIC DNA]</scope>
    <source>
        <strain evidence="8">cv. Fuchu</strain>
    </source>
</reference>
<feature type="chain" id="PRO_5029729937" evidence="6">
    <location>
        <begin position="20"/>
        <end position="310"/>
    </location>
</feature>
<comment type="subcellular location">
    <subcellularLocation>
        <location evidence="1">Secreted</location>
        <location evidence="1">Extracellular space</location>
        <location evidence="1">Apoplast</location>
    </subcellularLocation>
</comment>
<evidence type="ECO:0000313" key="7">
    <source>
        <dbReference type="EMBL" id="GFY90074.1"/>
    </source>
</evidence>
<dbReference type="Proteomes" id="UP000585474">
    <property type="component" value="Unassembled WGS sequence"/>
</dbReference>
<evidence type="ECO:0000313" key="8">
    <source>
        <dbReference type="Proteomes" id="UP000585474"/>
    </source>
</evidence>
<evidence type="ECO:0000256" key="5">
    <source>
        <dbReference type="ARBA" id="ARBA00023591"/>
    </source>
</evidence>
<evidence type="ECO:0000256" key="1">
    <source>
        <dbReference type="ARBA" id="ARBA00004271"/>
    </source>
</evidence>
<evidence type="ECO:0000256" key="6">
    <source>
        <dbReference type="SAM" id="SignalP"/>
    </source>
</evidence>
<dbReference type="EMBL" id="BJWL01000007">
    <property type="protein sequence ID" value="GFY90074.1"/>
    <property type="molecule type" value="Genomic_DNA"/>
</dbReference>
<comment type="caution">
    <text evidence="7">The sequence shown here is derived from an EMBL/GenBank/DDBJ whole genome shotgun (WGS) entry which is preliminary data.</text>
</comment>
<sequence length="310" mass="33337">MGFIYGLATLLLVTTVVEPSFSVLVKQPPLILKYHNGDLLKGNITVHLIWYGYFTPIQRSIIVDFIQSLNYLKAPQPSAAAWWLTTAKYKGGAAALVVGKQILDEKYSLGKYLKNPHIRALGNKPGQVNSVNVVLTAKDVAVEGFCMRCGAHGSTRTRFAYAWVGNSEAQCPGQCAWPFHQPIYGPQTPPLVAPNGDVGVDGMIINLATVLAGAVTNPFNNGYFQGPASAPLEAVSACTGVFGSGAYPGYPGRVLVDKITGASYNAHGVNARKYLLPAMWDPQTSSCSTLVRRRYGADRGKDSVWACARV</sequence>
<feature type="signal peptide" evidence="6">
    <location>
        <begin position="1"/>
        <end position="19"/>
    </location>
</feature>
<organism evidence="7 8">
    <name type="scientific">Actinidia rufa</name>
    <dbReference type="NCBI Taxonomy" id="165716"/>
    <lineage>
        <taxon>Eukaryota</taxon>
        <taxon>Viridiplantae</taxon>
        <taxon>Streptophyta</taxon>
        <taxon>Embryophyta</taxon>
        <taxon>Tracheophyta</taxon>
        <taxon>Spermatophyta</taxon>
        <taxon>Magnoliopsida</taxon>
        <taxon>eudicotyledons</taxon>
        <taxon>Gunneridae</taxon>
        <taxon>Pentapetalae</taxon>
        <taxon>asterids</taxon>
        <taxon>Ericales</taxon>
        <taxon>Actinidiaceae</taxon>
        <taxon>Actinidia</taxon>
    </lineage>
</organism>
<keyword evidence="8" id="KW-1185">Reference proteome</keyword>
<keyword evidence="2" id="KW-0052">Apoplast</keyword>
<dbReference type="AlphaFoldDB" id="A0A7J0EUA5"/>
<protein>
    <submittedName>
        <fullName evidence="7">EXORDIUM like 2</fullName>
    </submittedName>
</protein>